<accession>A0ACB8Y2T8</accession>
<organism evidence="1 2">
    <name type="scientific">Arctium lappa</name>
    <name type="common">Greater burdock</name>
    <name type="synonym">Lappa major</name>
    <dbReference type="NCBI Taxonomy" id="4217"/>
    <lineage>
        <taxon>Eukaryota</taxon>
        <taxon>Viridiplantae</taxon>
        <taxon>Streptophyta</taxon>
        <taxon>Embryophyta</taxon>
        <taxon>Tracheophyta</taxon>
        <taxon>Spermatophyta</taxon>
        <taxon>Magnoliopsida</taxon>
        <taxon>eudicotyledons</taxon>
        <taxon>Gunneridae</taxon>
        <taxon>Pentapetalae</taxon>
        <taxon>asterids</taxon>
        <taxon>campanulids</taxon>
        <taxon>Asterales</taxon>
        <taxon>Asteraceae</taxon>
        <taxon>Carduoideae</taxon>
        <taxon>Cardueae</taxon>
        <taxon>Arctiinae</taxon>
        <taxon>Arctium</taxon>
    </lineage>
</organism>
<comment type="caution">
    <text evidence="1">The sequence shown here is derived from an EMBL/GenBank/DDBJ whole genome shotgun (WGS) entry which is preliminary data.</text>
</comment>
<reference evidence="2" key="1">
    <citation type="journal article" date="2022" name="Mol. Ecol. Resour.">
        <title>The genomes of chicory, endive, great burdock and yacon provide insights into Asteraceae palaeo-polyploidization history and plant inulin production.</title>
        <authorList>
            <person name="Fan W."/>
            <person name="Wang S."/>
            <person name="Wang H."/>
            <person name="Wang A."/>
            <person name="Jiang F."/>
            <person name="Liu H."/>
            <person name="Zhao H."/>
            <person name="Xu D."/>
            <person name="Zhang Y."/>
        </authorList>
    </citation>
    <scope>NUCLEOTIDE SEQUENCE [LARGE SCALE GENOMIC DNA]</scope>
    <source>
        <strain evidence="2">cv. Niubang</strain>
    </source>
</reference>
<reference evidence="1 2" key="2">
    <citation type="journal article" date="2022" name="Mol. Ecol. Resour.">
        <title>The genomes of chicory, endive, great burdock and yacon provide insights into Asteraceae paleo-polyploidization history and plant inulin production.</title>
        <authorList>
            <person name="Fan W."/>
            <person name="Wang S."/>
            <person name="Wang H."/>
            <person name="Wang A."/>
            <person name="Jiang F."/>
            <person name="Liu H."/>
            <person name="Zhao H."/>
            <person name="Xu D."/>
            <person name="Zhang Y."/>
        </authorList>
    </citation>
    <scope>NUCLEOTIDE SEQUENCE [LARGE SCALE GENOMIC DNA]</scope>
    <source>
        <strain evidence="2">cv. Niubang</strain>
    </source>
</reference>
<sequence>MLNRSFPRLILLTPLFPSLSVMETSNQLPIPNEPTIHHVAQVGIANQGEADDVMMEEVVADESMEEAATASDAQPMDKGKNVMEIGGTS</sequence>
<gene>
    <name evidence="1" type="ORF">L6452_37192</name>
</gene>
<evidence type="ECO:0000313" key="1">
    <source>
        <dbReference type="EMBL" id="KAI3677918.1"/>
    </source>
</evidence>
<evidence type="ECO:0000313" key="2">
    <source>
        <dbReference type="Proteomes" id="UP001055879"/>
    </source>
</evidence>
<keyword evidence="2" id="KW-1185">Reference proteome</keyword>
<protein>
    <submittedName>
        <fullName evidence="1">Uncharacterized protein</fullName>
    </submittedName>
</protein>
<name>A0ACB8Y2T8_ARCLA</name>
<dbReference type="Proteomes" id="UP001055879">
    <property type="component" value="Linkage Group LG14"/>
</dbReference>
<dbReference type="EMBL" id="CM042060">
    <property type="protein sequence ID" value="KAI3677918.1"/>
    <property type="molecule type" value="Genomic_DNA"/>
</dbReference>
<proteinExistence type="predicted"/>